<dbReference type="Gene3D" id="3.30.420.10">
    <property type="entry name" value="Ribonuclease H-like superfamily/Ribonuclease H"/>
    <property type="match status" value="1"/>
</dbReference>
<evidence type="ECO:0000313" key="7">
    <source>
        <dbReference type="Proteomes" id="UP001189429"/>
    </source>
</evidence>
<dbReference type="InterPro" id="IPR012677">
    <property type="entry name" value="Nucleotide-bd_a/b_plait_sf"/>
</dbReference>
<dbReference type="InterPro" id="IPR035979">
    <property type="entry name" value="RBD_domain_sf"/>
</dbReference>
<organism evidence="6 7">
    <name type="scientific">Prorocentrum cordatum</name>
    <dbReference type="NCBI Taxonomy" id="2364126"/>
    <lineage>
        <taxon>Eukaryota</taxon>
        <taxon>Sar</taxon>
        <taxon>Alveolata</taxon>
        <taxon>Dinophyceae</taxon>
        <taxon>Prorocentrales</taxon>
        <taxon>Prorocentraceae</taxon>
        <taxon>Prorocentrum</taxon>
    </lineage>
</organism>
<dbReference type="InterPro" id="IPR051274">
    <property type="entry name" value="3-5_Exoribonuclease"/>
</dbReference>
<comment type="caution">
    <text evidence="6">The sequence shown here is derived from an EMBL/GenBank/DDBJ whole genome shotgun (WGS) entry which is preliminary data.</text>
</comment>
<name>A0ABN9WGD5_9DINO</name>
<evidence type="ECO:0000256" key="4">
    <source>
        <dbReference type="PROSITE-ProRule" id="PRU00723"/>
    </source>
</evidence>
<dbReference type="PANTHER" id="PTHR23044:SF61">
    <property type="entry name" value="3'-5' EXORIBONUCLEASE 1-RELATED"/>
    <property type="match status" value="1"/>
</dbReference>
<evidence type="ECO:0000259" key="5">
    <source>
        <dbReference type="PROSITE" id="PS50103"/>
    </source>
</evidence>
<feature type="domain" description="C3H1-type" evidence="5">
    <location>
        <begin position="401"/>
        <end position="428"/>
    </location>
</feature>
<sequence>MGAVLSRRPGALRGLRALLAVGGAAALVAAARRLAAGRPGRCLEGACAGGPSGGDIEVWICLDFEWTCDDNVAPGEVRRVHSDDVEIIEFSYAIYDGKRGVLACEGQHYCKNERTPITEFCTDLTGISDETLKDAGTLADALRALERALQAPELAGRPCCAVAHGSADLELVLPMHCKALGLEVPAVLQRYVDLRLAAQRHVHGTGAGGLRCSTLRQICEALEVKMIGQEHSGLDDSFMVLLATQQLLKVGAEMEPVDFAAEWSSCVEHGEGDGRVCLDGLPYWCLVGDLLAWLGGHLGRAPPREFVFVVLGMDGRPTGRAVVQFGTAADAAEALRVLRGGKVLACPDPNSGAIIERLVLARPVRRDEWELPVRGAEDGRIPAGKALAPFAADAAELRRSSVGRGVCFAFQKGQCDRGDRCRFLHELRGERRPLR</sequence>
<dbReference type="InterPro" id="IPR013520">
    <property type="entry name" value="Ribonucl_H"/>
</dbReference>
<reference evidence="6" key="1">
    <citation type="submission" date="2023-10" db="EMBL/GenBank/DDBJ databases">
        <authorList>
            <person name="Chen Y."/>
            <person name="Shah S."/>
            <person name="Dougan E. K."/>
            <person name="Thang M."/>
            <person name="Chan C."/>
        </authorList>
    </citation>
    <scope>NUCLEOTIDE SEQUENCE [LARGE SCALE GENOMIC DNA]</scope>
</reference>
<accession>A0ABN9WGD5</accession>
<keyword evidence="4" id="KW-0863">Zinc-finger</keyword>
<dbReference type="PANTHER" id="PTHR23044">
    <property type="entry name" value="3'-5' EXONUCLEASE ERI1-RELATED"/>
    <property type="match status" value="1"/>
</dbReference>
<dbReference type="Gene3D" id="4.10.1000.10">
    <property type="entry name" value="Zinc finger, CCCH-type"/>
    <property type="match status" value="1"/>
</dbReference>
<evidence type="ECO:0000256" key="2">
    <source>
        <dbReference type="ARBA" id="ARBA00022801"/>
    </source>
</evidence>
<dbReference type="InterPro" id="IPR012337">
    <property type="entry name" value="RNaseH-like_sf"/>
</dbReference>
<dbReference type="SMART" id="SM00479">
    <property type="entry name" value="EXOIII"/>
    <property type="match status" value="1"/>
</dbReference>
<keyword evidence="4" id="KW-0479">Metal-binding</keyword>
<dbReference type="SUPFAM" id="SSF53098">
    <property type="entry name" value="Ribonuclease H-like"/>
    <property type="match status" value="1"/>
</dbReference>
<keyword evidence="3" id="KW-0269">Exonuclease</keyword>
<dbReference type="CDD" id="cd06133">
    <property type="entry name" value="ERI-1_3'hExo_like"/>
    <property type="match status" value="1"/>
</dbReference>
<dbReference type="Proteomes" id="UP001189429">
    <property type="component" value="Unassembled WGS sequence"/>
</dbReference>
<proteinExistence type="predicted"/>
<dbReference type="EMBL" id="CAUYUJ010018678">
    <property type="protein sequence ID" value="CAK0885487.1"/>
    <property type="molecule type" value="Genomic_DNA"/>
</dbReference>
<dbReference type="InterPro" id="IPR036397">
    <property type="entry name" value="RNaseH_sf"/>
</dbReference>
<dbReference type="Gene3D" id="3.30.70.330">
    <property type="match status" value="1"/>
</dbReference>
<dbReference type="SMART" id="SM00356">
    <property type="entry name" value="ZnF_C3H1"/>
    <property type="match status" value="1"/>
</dbReference>
<keyword evidence="7" id="KW-1185">Reference proteome</keyword>
<gene>
    <name evidence="6" type="ORF">PCOR1329_LOCUS67098</name>
</gene>
<dbReference type="InterPro" id="IPR000571">
    <property type="entry name" value="Znf_CCCH"/>
</dbReference>
<protein>
    <recommendedName>
        <fullName evidence="5">C3H1-type domain-containing protein</fullName>
    </recommendedName>
</protein>
<dbReference type="InterPro" id="IPR047201">
    <property type="entry name" value="ERI-1_3'hExo-like"/>
</dbReference>
<dbReference type="SUPFAM" id="SSF54928">
    <property type="entry name" value="RNA-binding domain, RBD"/>
    <property type="match status" value="1"/>
</dbReference>
<keyword evidence="2" id="KW-0378">Hydrolase</keyword>
<feature type="zinc finger region" description="C3H1-type" evidence="4">
    <location>
        <begin position="401"/>
        <end position="428"/>
    </location>
</feature>
<evidence type="ECO:0000313" key="6">
    <source>
        <dbReference type="EMBL" id="CAK0885487.1"/>
    </source>
</evidence>
<evidence type="ECO:0000256" key="1">
    <source>
        <dbReference type="ARBA" id="ARBA00022722"/>
    </source>
</evidence>
<dbReference type="PROSITE" id="PS50103">
    <property type="entry name" value="ZF_C3H1"/>
    <property type="match status" value="1"/>
</dbReference>
<dbReference type="Pfam" id="PF00929">
    <property type="entry name" value="RNase_T"/>
    <property type="match status" value="1"/>
</dbReference>
<evidence type="ECO:0000256" key="3">
    <source>
        <dbReference type="ARBA" id="ARBA00022839"/>
    </source>
</evidence>
<keyword evidence="4" id="KW-0862">Zinc</keyword>
<keyword evidence="1" id="KW-0540">Nuclease</keyword>